<dbReference type="InterPro" id="IPR041664">
    <property type="entry name" value="AAA_16"/>
</dbReference>
<dbReference type="EMBL" id="UETB01000001">
    <property type="protein sequence ID" value="SSA36993.1"/>
    <property type="molecule type" value="Genomic_DNA"/>
</dbReference>
<dbReference type="SUPFAM" id="SSF46894">
    <property type="entry name" value="C-terminal effector domain of the bipartite response regulators"/>
    <property type="match status" value="1"/>
</dbReference>
<keyword evidence="5" id="KW-1185">Reference proteome</keyword>
<dbReference type="Pfam" id="PF13191">
    <property type="entry name" value="AAA_16"/>
    <property type="match status" value="1"/>
</dbReference>
<dbReference type="GO" id="GO:0005524">
    <property type="term" value="F:ATP binding"/>
    <property type="evidence" value="ECO:0007669"/>
    <property type="project" value="UniProtKB-KW"/>
</dbReference>
<name>A0A2Y9C308_9MICO</name>
<dbReference type="OrthoDB" id="134933at2"/>
<dbReference type="Pfam" id="PF00196">
    <property type="entry name" value="GerE"/>
    <property type="match status" value="1"/>
</dbReference>
<dbReference type="InterPro" id="IPR036388">
    <property type="entry name" value="WH-like_DNA-bd_sf"/>
</dbReference>
<dbReference type="RefSeq" id="WP_110851108.1">
    <property type="nucleotide sequence ID" value="NZ_QKLZ01000001.1"/>
</dbReference>
<dbReference type="InterPro" id="IPR027417">
    <property type="entry name" value="P-loop_NTPase"/>
</dbReference>
<evidence type="ECO:0000313" key="5">
    <source>
        <dbReference type="Proteomes" id="UP000250222"/>
    </source>
</evidence>
<dbReference type="GO" id="GO:0005737">
    <property type="term" value="C:cytoplasm"/>
    <property type="evidence" value="ECO:0007669"/>
    <property type="project" value="TreeGrafter"/>
</dbReference>
<dbReference type="PANTHER" id="PTHR16305:SF35">
    <property type="entry name" value="TRANSCRIPTIONAL ACTIVATOR DOMAIN"/>
    <property type="match status" value="1"/>
</dbReference>
<sequence>MRDLVGRTAELDLLRTEVGGAAQRVGVFLHGPPGIGKTALLRCAQELAHDTGMTTLECAGAASEAHVPYAGLHQLLQPLLGDVPDGDHRFTLLRRSVGALDAAADAPDPVAVALATLGLLRAAAATRPLLLAVDDVHWLDPSTVRVLAFVARRIRGDPVLLVCTSRVPPESALTDVLFRTVALEPLDGPGALSLVRAHAPDLPPALRDRLLREAEGNPLALVELARAWRRIPGGTVVTDPLPLTDRLETVFADRVAALPAVGQDLLLLASLTQRTRGASGTGTVTELITAARHLGHAAAAAADLEPAEAADLLDVRVPGVHFRHPLIRSAVARTAGESRRRGGHAALARSATDPDRAVWHRACAATEPDEEVAAALERCADRVRRRGAVRESVEMLERSAALTPDPATRGGRLVTAADHAADLGHEEAVDRLLAEAHELPLTEVDRARAEWRRYRPPEVIGDYTRMRELVTALARLHAAGRQDTALDALAPAAEIAYWRGIEPRCRDLFCGAVEGLVAAPDPRVLTALALSAPVSQARRVRAGIAALGVHTVDDAETLALVGRAAAVVGDAEAATALLLRSVEGLRQQGRLGMLTTANATLAWTCWHLGRWEEAATAARDARQSGLERGRARVAAEVMSSALDAVRADPGAALDRCTRVDGALSATPSATLREMSAFARTTALLVLGRDQEAWDVIQERFTSTDTRPLAESVTSIQHGTLPVYVDAAARVGAVADARAVVARFAGGGADSPLLTASLVYSRAVLAAPEAAESLHRAAVDALAGWPFLRARVRLSLGRLLRRERRVTESRPHLRAARDSFDTLGALAWAAAARRELRAAGEADGHDASTGAPLLTAQEQLIAALAAQGLTNREIGARLYLSPRTVGSHLYHLFPKLGVTSRAQLGQVMPSVDRRPLP</sequence>
<dbReference type="SMART" id="SM00421">
    <property type="entry name" value="HTH_LUXR"/>
    <property type="match status" value="1"/>
</dbReference>
<dbReference type="GO" id="GO:0004016">
    <property type="term" value="F:adenylate cyclase activity"/>
    <property type="evidence" value="ECO:0007669"/>
    <property type="project" value="TreeGrafter"/>
</dbReference>
<organism evidence="4 5">
    <name type="scientific">Georgenia satyanarayanai</name>
    <dbReference type="NCBI Taxonomy" id="860221"/>
    <lineage>
        <taxon>Bacteria</taxon>
        <taxon>Bacillati</taxon>
        <taxon>Actinomycetota</taxon>
        <taxon>Actinomycetes</taxon>
        <taxon>Micrococcales</taxon>
        <taxon>Bogoriellaceae</taxon>
        <taxon>Georgenia</taxon>
    </lineage>
</organism>
<protein>
    <submittedName>
        <fullName evidence="4">Regulatory protein, luxR family</fullName>
    </submittedName>
</protein>
<dbReference type="GO" id="GO:0006355">
    <property type="term" value="P:regulation of DNA-templated transcription"/>
    <property type="evidence" value="ECO:0007669"/>
    <property type="project" value="InterPro"/>
</dbReference>
<evidence type="ECO:0000313" key="4">
    <source>
        <dbReference type="EMBL" id="SSA36993.1"/>
    </source>
</evidence>
<dbReference type="GO" id="GO:0003677">
    <property type="term" value="F:DNA binding"/>
    <property type="evidence" value="ECO:0007669"/>
    <property type="project" value="InterPro"/>
</dbReference>
<dbReference type="Gene3D" id="1.10.10.10">
    <property type="entry name" value="Winged helix-like DNA-binding domain superfamily/Winged helix DNA-binding domain"/>
    <property type="match status" value="1"/>
</dbReference>
<dbReference type="PRINTS" id="PR00038">
    <property type="entry name" value="HTHLUXR"/>
</dbReference>
<dbReference type="SUPFAM" id="SSF52540">
    <property type="entry name" value="P-loop containing nucleoside triphosphate hydrolases"/>
    <property type="match status" value="1"/>
</dbReference>
<dbReference type="PANTHER" id="PTHR16305">
    <property type="entry name" value="TESTICULAR SOLUBLE ADENYLYL CYCLASE"/>
    <property type="match status" value="1"/>
</dbReference>
<keyword evidence="1" id="KW-0547">Nucleotide-binding</keyword>
<evidence type="ECO:0000256" key="1">
    <source>
        <dbReference type="ARBA" id="ARBA00022741"/>
    </source>
</evidence>
<dbReference type="AlphaFoldDB" id="A0A2Y9C308"/>
<gene>
    <name evidence="4" type="ORF">SAMN05216184_101645</name>
</gene>
<dbReference type="Proteomes" id="UP000250222">
    <property type="component" value="Unassembled WGS sequence"/>
</dbReference>
<reference evidence="4 5" key="1">
    <citation type="submission" date="2016-10" db="EMBL/GenBank/DDBJ databases">
        <authorList>
            <person name="Cai Z."/>
        </authorList>
    </citation>
    <scope>NUCLEOTIDE SEQUENCE [LARGE SCALE GENOMIC DNA]</scope>
    <source>
        <strain evidence="4 5">CGMCC 1.10826</strain>
    </source>
</reference>
<accession>A0A2Y9C308</accession>
<keyword evidence="2" id="KW-0067">ATP-binding</keyword>
<dbReference type="PROSITE" id="PS00622">
    <property type="entry name" value="HTH_LUXR_1"/>
    <property type="match status" value="1"/>
</dbReference>
<evidence type="ECO:0000256" key="2">
    <source>
        <dbReference type="ARBA" id="ARBA00022840"/>
    </source>
</evidence>
<dbReference type="Gene3D" id="3.40.50.300">
    <property type="entry name" value="P-loop containing nucleotide triphosphate hydrolases"/>
    <property type="match status" value="1"/>
</dbReference>
<dbReference type="InterPro" id="IPR016032">
    <property type="entry name" value="Sig_transdc_resp-reg_C-effctor"/>
</dbReference>
<dbReference type="InterPro" id="IPR000792">
    <property type="entry name" value="Tscrpt_reg_LuxR_C"/>
</dbReference>
<dbReference type="PROSITE" id="PS50043">
    <property type="entry name" value="HTH_LUXR_2"/>
    <property type="match status" value="1"/>
</dbReference>
<feature type="domain" description="HTH luxR-type" evidence="3">
    <location>
        <begin position="846"/>
        <end position="911"/>
    </location>
</feature>
<dbReference type="CDD" id="cd06170">
    <property type="entry name" value="LuxR_C_like"/>
    <property type="match status" value="1"/>
</dbReference>
<proteinExistence type="predicted"/>
<evidence type="ECO:0000259" key="3">
    <source>
        <dbReference type="PROSITE" id="PS50043"/>
    </source>
</evidence>